<dbReference type="EMBL" id="CM017631">
    <property type="protein sequence ID" value="TYH55190.1"/>
    <property type="molecule type" value="Genomic_DNA"/>
</dbReference>
<name>A0A5D2JKF9_GOSTO</name>
<keyword evidence="2" id="KW-1185">Reference proteome</keyword>
<gene>
    <name evidence="1" type="ORF">ES332_D09G220400v1</name>
</gene>
<proteinExistence type="predicted"/>
<evidence type="ECO:0000313" key="1">
    <source>
        <dbReference type="EMBL" id="TYH55190.1"/>
    </source>
</evidence>
<evidence type="ECO:0000313" key="2">
    <source>
        <dbReference type="Proteomes" id="UP000322667"/>
    </source>
</evidence>
<organism evidence="1 2">
    <name type="scientific">Gossypium tomentosum</name>
    <name type="common">Hawaiian cotton</name>
    <name type="synonym">Gossypium sandvicense</name>
    <dbReference type="NCBI Taxonomy" id="34277"/>
    <lineage>
        <taxon>Eukaryota</taxon>
        <taxon>Viridiplantae</taxon>
        <taxon>Streptophyta</taxon>
        <taxon>Embryophyta</taxon>
        <taxon>Tracheophyta</taxon>
        <taxon>Spermatophyta</taxon>
        <taxon>Magnoliopsida</taxon>
        <taxon>eudicotyledons</taxon>
        <taxon>Gunneridae</taxon>
        <taxon>Pentapetalae</taxon>
        <taxon>rosids</taxon>
        <taxon>malvids</taxon>
        <taxon>Malvales</taxon>
        <taxon>Malvaceae</taxon>
        <taxon>Malvoideae</taxon>
        <taxon>Gossypium</taxon>
    </lineage>
</organism>
<dbReference type="Proteomes" id="UP000322667">
    <property type="component" value="Chromosome D09"/>
</dbReference>
<reference evidence="1 2" key="1">
    <citation type="submission" date="2019-07" db="EMBL/GenBank/DDBJ databases">
        <title>WGS assembly of Gossypium tomentosum.</title>
        <authorList>
            <person name="Chen Z.J."/>
            <person name="Sreedasyam A."/>
            <person name="Ando A."/>
            <person name="Song Q."/>
            <person name="De L."/>
            <person name="Hulse-Kemp A."/>
            <person name="Ding M."/>
            <person name="Ye W."/>
            <person name="Kirkbride R."/>
            <person name="Jenkins J."/>
            <person name="Plott C."/>
            <person name="Lovell J."/>
            <person name="Lin Y.-M."/>
            <person name="Vaughn R."/>
            <person name="Liu B."/>
            <person name="Li W."/>
            <person name="Simpson S."/>
            <person name="Scheffler B."/>
            <person name="Saski C."/>
            <person name="Grover C."/>
            <person name="Hu G."/>
            <person name="Conover J."/>
            <person name="Carlson J."/>
            <person name="Shu S."/>
            <person name="Boston L."/>
            <person name="Williams M."/>
            <person name="Peterson D."/>
            <person name="Mcgee K."/>
            <person name="Jones D."/>
            <person name="Wendel J."/>
            <person name="Stelly D."/>
            <person name="Grimwood J."/>
            <person name="Schmutz J."/>
        </authorList>
    </citation>
    <scope>NUCLEOTIDE SEQUENCE [LARGE SCALE GENOMIC DNA]</scope>
    <source>
        <strain evidence="1">7179.01</strain>
    </source>
</reference>
<sequence>MKPTSRNKTYANKELTLHYKLSERQRFASQNQKRWRFLILWSNSPSFSSTIKLIQKLSIRSMCKPFNLDEEINLVMKCKAVENRHPNKVSFKGCFW</sequence>
<dbReference type="AlphaFoldDB" id="A0A5D2JKF9"/>
<accession>A0A5D2JKF9</accession>
<protein>
    <submittedName>
        <fullName evidence="1">Uncharacterized protein</fullName>
    </submittedName>
</protein>